<dbReference type="PANTHER" id="PTHR11371:SF35">
    <property type="entry name" value="DEOXYRIBONUCLEASE I"/>
    <property type="match status" value="1"/>
</dbReference>
<dbReference type="InterPro" id="IPR005135">
    <property type="entry name" value="Endo/exonuclease/phosphatase"/>
</dbReference>
<proteinExistence type="inferred from homology"/>
<dbReference type="InterPro" id="IPR016202">
    <property type="entry name" value="DNase_I"/>
</dbReference>
<dbReference type="GeneID" id="136090298"/>
<reference evidence="7" key="1">
    <citation type="submission" date="2025-08" db="UniProtKB">
        <authorList>
            <consortium name="RefSeq"/>
        </authorList>
    </citation>
    <scope>IDENTIFICATION</scope>
</reference>
<dbReference type="Pfam" id="PF03372">
    <property type="entry name" value="Exo_endo_phos"/>
    <property type="match status" value="1"/>
</dbReference>
<keyword evidence="4" id="KW-0255">Endonuclease</keyword>
<dbReference type="Gene3D" id="3.60.10.10">
    <property type="entry name" value="Endonuclease/exonuclease/phosphatase"/>
    <property type="match status" value="1"/>
</dbReference>
<name>A0ABM4DE67_HYDVU</name>
<dbReference type="Proteomes" id="UP001652625">
    <property type="component" value="Chromosome 13"/>
</dbReference>
<dbReference type="SMART" id="SM00476">
    <property type="entry name" value="DNaseIc"/>
    <property type="match status" value="1"/>
</dbReference>
<dbReference type="PIRSF" id="PIRSF000988">
    <property type="entry name" value="DNase_I_euk"/>
    <property type="match status" value="1"/>
</dbReference>
<evidence type="ECO:0000259" key="5">
    <source>
        <dbReference type="Pfam" id="PF03372"/>
    </source>
</evidence>
<evidence type="ECO:0000313" key="6">
    <source>
        <dbReference type="Proteomes" id="UP001652625"/>
    </source>
</evidence>
<protein>
    <recommendedName>
        <fullName evidence="4">Deoxyribonuclease</fullName>
    </recommendedName>
</protein>
<gene>
    <name evidence="7" type="primary">LOC136090298</name>
</gene>
<feature type="domain" description="Endonuclease/exonuclease/phosphatase" evidence="5">
    <location>
        <begin position="35"/>
        <end position="280"/>
    </location>
</feature>
<organism evidence="6 7">
    <name type="scientific">Hydra vulgaris</name>
    <name type="common">Hydra</name>
    <name type="synonym">Hydra attenuata</name>
    <dbReference type="NCBI Taxonomy" id="6087"/>
    <lineage>
        <taxon>Eukaryota</taxon>
        <taxon>Metazoa</taxon>
        <taxon>Cnidaria</taxon>
        <taxon>Hydrozoa</taxon>
        <taxon>Hydroidolina</taxon>
        <taxon>Anthoathecata</taxon>
        <taxon>Aplanulata</taxon>
        <taxon>Hydridae</taxon>
        <taxon>Hydra</taxon>
    </lineage>
</organism>
<evidence type="ECO:0000256" key="4">
    <source>
        <dbReference type="PIRNR" id="PIRNR000988"/>
    </source>
</evidence>
<sequence length="290" mass="34100">MRFFVFLVLISCYIKERDFRVPTSNFPQTFRIGAFNVQKLAFKKFNNVFVVDYLLKILSRFDIILLHEVHDKDKISTKLFVEKLAKFSKKSFSYILSDYVGRTSYKENYLYIYRNDLFQVSDYFHYDDGSEELREDTFEREPFIALFKSNFTLVKQFAIIGVHIRPDAVKQEISELVNVYKSTINKWNETSVILMGDFNAGPNYISKKKLDQTDLRTDRKFNWLLENEDTTVSKSHATLDRIIITGNAINQALIKDSAGAFNYHEEYKLSLENALKISDHYPVKFEIRGN</sequence>
<comment type="similarity">
    <text evidence="1 4">Belongs to the DNase I family.</text>
</comment>
<accession>A0ABM4DE67</accession>
<keyword evidence="2 4" id="KW-0540">Nuclease</keyword>
<keyword evidence="6" id="KW-1185">Reference proteome</keyword>
<dbReference type="RefSeq" id="XP_065672710.1">
    <property type="nucleotide sequence ID" value="XM_065816638.1"/>
</dbReference>
<dbReference type="PANTHER" id="PTHR11371">
    <property type="entry name" value="DEOXYRIBONUCLEASE"/>
    <property type="match status" value="1"/>
</dbReference>
<evidence type="ECO:0000256" key="2">
    <source>
        <dbReference type="ARBA" id="ARBA00022722"/>
    </source>
</evidence>
<keyword evidence="3 4" id="KW-0378">Hydrolase</keyword>
<dbReference type="SUPFAM" id="SSF56219">
    <property type="entry name" value="DNase I-like"/>
    <property type="match status" value="1"/>
</dbReference>
<evidence type="ECO:0000256" key="1">
    <source>
        <dbReference type="ARBA" id="ARBA00007359"/>
    </source>
</evidence>
<evidence type="ECO:0000256" key="3">
    <source>
        <dbReference type="ARBA" id="ARBA00022801"/>
    </source>
</evidence>
<dbReference type="InterPro" id="IPR036691">
    <property type="entry name" value="Endo/exonu/phosph_ase_sf"/>
</dbReference>
<dbReference type="PRINTS" id="PR00130">
    <property type="entry name" value="DNASEI"/>
</dbReference>
<evidence type="ECO:0000313" key="7">
    <source>
        <dbReference type="RefSeq" id="XP_065672710.1"/>
    </source>
</evidence>